<dbReference type="PANTHER" id="PTHR45138">
    <property type="entry name" value="REGULATORY COMPONENTS OF SENSORY TRANSDUCTION SYSTEM"/>
    <property type="match status" value="1"/>
</dbReference>
<evidence type="ECO:0000256" key="4">
    <source>
        <dbReference type="SAM" id="Phobius"/>
    </source>
</evidence>
<evidence type="ECO:0000256" key="2">
    <source>
        <dbReference type="ARBA" id="ARBA00034247"/>
    </source>
</evidence>
<dbReference type="CDD" id="cd01949">
    <property type="entry name" value="GGDEF"/>
    <property type="match status" value="1"/>
</dbReference>
<accession>A0A6N8FB22</accession>
<gene>
    <name evidence="6" type="ORF">GNP35_07620</name>
</gene>
<dbReference type="Proteomes" id="UP000439994">
    <property type="component" value="Unassembled WGS sequence"/>
</dbReference>
<keyword evidence="7" id="KW-1185">Reference proteome</keyword>
<feature type="transmembrane region" description="Helical" evidence="4">
    <location>
        <begin position="86"/>
        <end position="106"/>
    </location>
</feature>
<feature type="coiled-coil region" evidence="3">
    <location>
        <begin position="372"/>
        <end position="399"/>
    </location>
</feature>
<dbReference type="AlphaFoldDB" id="A0A6N8FB22"/>
<evidence type="ECO:0000313" key="6">
    <source>
        <dbReference type="EMBL" id="MUH72357.1"/>
    </source>
</evidence>
<dbReference type="GO" id="GO:0052621">
    <property type="term" value="F:diguanylate cyclase activity"/>
    <property type="evidence" value="ECO:0007669"/>
    <property type="project" value="UniProtKB-EC"/>
</dbReference>
<dbReference type="GO" id="GO:1902201">
    <property type="term" value="P:negative regulation of bacterial-type flagellum-dependent cell motility"/>
    <property type="evidence" value="ECO:0007669"/>
    <property type="project" value="TreeGrafter"/>
</dbReference>
<feature type="transmembrane region" description="Helical" evidence="4">
    <location>
        <begin position="160"/>
        <end position="177"/>
    </location>
</feature>
<dbReference type="GO" id="GO:0043709">
    <property type="term" value="P:cell adhesion involved in single-species biofilm formation"/>
    <property type="evidence" value="ECO:0007669"/>
    <property type="project" value="TreeGrafter"/>
</dbReference>
<feature type="transmembrane region" description="Helical" evidence="4">
    <location>
        <begin position="184"/>
        <end position="202"/>
    </location>
</feature>
<dbReference type="Pfam" id="PF00990">
    <property type="entry name" value="GGDEF"/>
    <property type="match status" value="2"/>
</dbReference>
<dbReference type="OrthoDB" id="9812260at2"/>
<proteinExistence type="predicted"/>
<dbReference type="InterPro" id="IPR029787">
    <property type="entry name" value="Nucleotide_cyclase"/>
</dbReference>
<dbReference type="NCBIfam" id="TIGR00254">
    <property type="entry name" value="GGDEF"/>
    <property type="match status" value="2"/>
</dbReference>
<comment type="catalytic activity">
    <reaction evidence="2">
        <text>2 GTP = 3',3'-c-di-GMP + 2 diphosphate</text>
        <dbReference type="Rhea" id="RHEA:24898"/>
        <dbReference type="ChEBI" id="CHEBI:33019"/>
        <dbReference type="ChEBI" id="CHEBI:37565"/>
        <dbReference type="ChEBI" id="CHEBI:58805"/>
        <dbReference type="EC" id="2.7.7.65"/>
    </reaction>
</comment>
<dbReference type="GO" id="GO:0005886">
    <property type="term" value="C:plasma membrane"/>
    <property type="evidence" value="ECO:0007669"/>
    <property type="project" value="TreeGrafter"/>
</dbReference>
<name>A0A6N8FB22_9GAMM</name>
<protein>
    <recommendedName>
        <fullName evidence="1">diguanylate cyclase</fullName>
        <ecNumber evidence="1">2.7.7.65</ecNumber>
    </recommendedName>
</protein>
<keyword evidence="4" id="KW-0472">Membrane</keyword>
<evidence type="ECO:0000313" key="7">
    <source>
        <dbReference type="Proteomes" id="UP000439994"/>
    </source>
</evidence>
<dbReference type="InterPro" id="IPR000160">
    <property type="entry name" value="GGDEF_dom"/>
</dbReference>
<keyword evidence="4" id="KW-0812">Transmembrane</keyword>
<evidence type="ECO:0000256" key="3">
    <source>
        <dbReference type="SAM" id="Coils"/>
    </source>
</evidence>
<evidence type="ECO:0000256" key="1">
    <source>
        <dbReference type="ARBA" id="ARBA00012528"/>
    </source>
</evidence>
<evidence type="ECO:0000259" key="5">
    <source>
        <dbReference type="PROSITE" id="PS50887"/>
    </source>
</evidence>
<dbReference type="EMBL" id="WOCD01000003">
    <property type="protein sequence ID" value="MUH72357.1"/>
    <property type="molecule type" value="Genomic_DNA"/>
</dbReference>
<dbReference type="SUPFAM" id="SSF55073">
    <property type="entry name" value="Nucleotide cyclase"/>
    <property type="match status" value="1"/>
</dbReference>
<feature type="transmembrane region" description="Helical" evidence="4">
    <location>
        <begin position="118"/>
        <end position="134"/>
    </location>
</feature>
<keyword evidence="3" id="KW-0175">Coiled coil</keyword>
<reference evidence="6 7" key="1">
    <citation type="submission" date="2019-11" db="EMBL/GenBank/DDBJ databases">
        <title>P. haliotis isolates from Z. marina roots.</title>
        <authorList>
            <person name="Cohen M."/>
            <person name="Jospin G."/>
            <person name="Eisen J.A."/>
            <person name="Coil D.A."/>
        </authorList>
    </citation>
    <scope>NUCLEOTIDE SEQUENCE [LARGE SCALE GENOMIC DNA]</scope>
    <source>
        <strain evidence="6 7">UCD-MCMsp1aY</strain>
    </source>
</reference>
<feature type="transmembrane region" description="Helical" evidence="4">
    <location>
        <begin position="63"/>
        <end position="80"/>
    </location>
</feature>
<dbReference type="RefSeq" id="WP_155695544.1">
    <property type="nucleotide sequence ID" value="NZ_BAAAFQ010000004.1"/>
</dbReference>
<feature type="domain" description="GGDEF" evidence="5">
    <location>
        <begin position="256"/>
        <end position="406"/>
    </location>
</feature>
<dbReference type="PANTHER" id="PTHR45138:SF9">
    <property type="entry name" value="DIGUANYLATE CYCLASE DGCM-RELATED"/>
    <property type="match status" value="1"/>
</dbReference>
<dbReference type="Gene3D" id="3.30.70.270">
    <property type="match status" value="1"/>
</dbReference>
<organism evidence="6 7">
    <name type="scientific">Psychrosphaera haliotis</name>
    <dbReference type="NCBI Taxonomy" id="555083"/>
    <lineage>
        <taxon>Bacteria</taxon>
        <taxon>Pseudomonadati</taxon>
        <taxon>Pseudomonadota</taxon>
        <taxon>Gammaproteobacteria</taxon>
        <taxon>Alteromonadales</taxon>
        <taxon>Pseudoalteromonadaceae</taxon>
        <taxon>Psychrosphaera</taxon>
    </lineage>
</organism>
<comment type="caution">
    <text evidence="6">The sequence shown here is derived from an EMBL/GenBank/DDBJ whole genome shotgun (WGS) entry which is preliminary data.</text>
</comment>
<dbReference type="InterPro" id="IPR043128">
    <property type="entry name" value="Rev_trsase/Diguanyl_cyclase"/>
</dbReference>
<dbReference type="EC" id="2.7.7.65" evidence="1"/>
<dbReference type="PROSITE" id="PS50887">
    <property type="entry name" value="GGDEF"/>
    <property type="match status" value="1"/>
</dbReference>
<keyword evidence="4" id="KW-1133">Transmembrane helix</keyword>
<feature type="transmembrane region" description="Helical" evidence="4">
    <location>
        <begin position="39"/>
        <end position="56"/>
    </location>
</feature>
<dbReference type="InterPro" id="IPR050469">
    <property type="entry name" value="Diguanylate_Cyclase"/>
</dbReference>
<feature type="transmembrane region" description="Helical" evidence="4">
    <location>
        <begin position="7"/>
        <end position="27"/>
    </location>
</feature>
<dbReference type="SMART" id="SM00267">
    <property type="entry name" value="GGDEF"/>
    <property type="match status" value="1"/>
</dbReference>
<sequence>MSYSLQAFFRAIAFPVLLFIGAISAVEMGFADLTPWQDLILQTPLLLFAATIILALRFNQTRVIYIVLFLALAWANSGKVENIDYFSFHPSLFFISQLVVLMAFSFDQNKVVWGRHGLLRILVLFGLLAINYRFNHSITVNEILSSQVVALSSASKLSPYFQVELIISALCLFTLAVRQIMKPSQLNASIWGLAFGVIVIQFGDFTYYTTIISYCLFGVLIIHAVLTDSYQMAFSDELTGLAARRALLQSSISLGKKYTVAMMDVDHFKKFNDTYGHDVGDQVLRLVASKINDVKGGGKAYRYGGEEFTVIFPNKSVSYSIAFLEQVREDIANYQMAIRNDDRPDDKKQGKSSRKKSAAKTKFVNVTISIGVAEREGNLKEFEQVLKQADEALYRAKQAGRNCLAE</sequence>